<evidence type="ECO:0000313" key="2">
    <source>
        <dbReference type="EMBL" id="PHZ85360.1"/>
    </source>
</evidence>
<dbReference type="InParanoid" id="A0A2G4YSY7"/>
<evidence type="ECO:0000256" key="1">
    <source>
        <dbReference type="SAM" id="SignalP"/>
    </source>
</evidence>
<keyword evidence="3" id="KW-1185">Reference proteome</keyword>
<keyword evidence="1" id="KW-0732">Signal</keyword>
<dbReference type="RefSeq" id="WP_099472250.1">
    <property type="nucleotide sequence ID" value="NZ_CP041025.1"/>
</dbReference>
<gene>
    <name evidence="2" type="ORF">CRD36_08155</name>
</gene>
<dbReference type="SUPFAM" id="SSF53850">
    <property type="entry name" value="Periplasmic binding protein-like II"/>
    <property type="match status" value="1"/>
</dbReference>
<name>A0A2G4YSY7_9PROT</name>
<sequence>MKFFLIIILSLTTLAAHLPASSAAAKVVRMISSDWPPYSGSDLPEQGATIKVVRAAFAKMGYHLIVEHHPWERAISISRHNPEYIGILPIAYSKKREKTCIFSQPVGANMPTLAYHRDDPVEWDKLTDLKGIPIGTVRGYLNSVEFDRLAAENILTVRPVATDNINLRKLAAHRLRLAVVDLHVLHYLLETDPDLVEERKKDKKALPLLIPSKIIEKSDLFICFSRSRKGKRMNALFSKGLSKIDPEKIFSRYMNDLKIARDQDHLISGPGKP</sequence>
<dbReference type="PANTHER" id="PTHR35936">
    <property type="entry name" value="MEMBRANE-BOUND LYTIC MUREIN TRANSGLYCOSYLASE F"/>
    <property type="match status" value="1"/>
</dbReference>
<accession>A0A2G4YSY7</accession>
<organism evidence="2 3">
    <name type="scientific">Paremcibacter congregatus</name>
    <dbReference type="NCBI Taxonomy" id="2043170"/>
    <lineage>
        <taxon>Bacteria</taxon>
        <taxon>Pseudomonadati</taxon>
        <taxon>Pseudomonadota</taxon>
        <taxon>Alphaproteobacteria</taxon>
        <taxon>Emcibacterales</taxon>
        <taxon>Emcibacteraceae</taxon>
        <taxon>Paremcibacter</taxon>
    </lineage>
</organism>
<proteinExistence type="predicted"/>
<dbReference type="OrthoDB" id="5296159at2"/>
<dbReference type="Gene3D" id="3.40.190.10">
    <property type="entry name" value="Periplasmic binding protein-like II"/>
    <property type="match status" value="2"/>
</dbReference>
<evidence type="ECO:0000313" key="3">
    <source>
        <dbReference type="Proteomes" id="UP000229730"/>
    </source>
</evidence>
<feature type="signal peptide" evidence="1">
    <location>
        <begin position="1"/>
        <end position="25"/>
    </location>
</feature>
<dbReference type="EMBL" id="PDEM01000016">
    <property type="protein sequence ID" value="PHZ85360.1"/>
    <property type="molecule type" value="Genomic_DNA"/>
</dbReference>
<dbReference type="Proteomes" id="UP000229730">
    <property type="component" value="Unassembled WGS sequence"/>
</dbReference>
<comment type="caution">
    <text evidence="2">The sequence shown here is derived from an EMBL/GenBank/DDBJ whole genome shotgun (WGS) entry which is preliminary data.</text>
</comment>
<protein>
    <submittedName>
        <fullName evidence="2">ABC transporter</fullName>
    </submittedName>
</protein>
<reference evidence="2 3" key="1">
    <citation type="submission" date="2017-10" db="EMBL/GenBank/DDBJ databases">
        <title>Frigbacter circumglobatus gen. nov. sp. nov., isolated from sediment cultured in situ.</title>
        <authorList>
            <person name="Zhao Z."/>
        </authorList>
    </citation>
    <scope>NUCLEOTIDE SEQUENCE [LARGE SCALE GENOMIC DNA]</scope>
    <source>
        <strain evidence="2 3">ZYL</strain>
    </source>
</reference>
<dbReference type="AlphaFoldDB" id="A0A2G4YSY7"/>
<feature type="chain" id="PRO_5013855143" evidence="1">
    <location>
        <begin position="26"/>
        <end position="273"/>
    </location>
</feature>
<dbReference type="PANTHER" id="PTHR35936:SF25">
    <property type="entry name" value="ABC TRANSPORTER SUBSTRATE-BINDING PROTEIN"/>
    <property type="match status" value="1"/>
</dbReference>